<dbReference type="AlphaFoldDB" id="A0AAN7V495"/>
<proteinExistence type="predicted"/>
<name>A0AAN7V495_9PEZI</name>
<evidence type="ECO:0000256" key="1">
    <source>
        <dbReference type="SAM" id="MobiDB-lite"/>
    </source>
</evidence>
<reference evidence="2 3" key="1">
    <citation type="submission" date="2023-10" db="EMBL/GenBank/DDBJ databases">
        <title>Draft genome sequence of Xylaria bambusicola isolate GMP-LS, the root and basal stem rot pathogen of sugarcane in Indonesia.</title>
        <authorList>
            <person name="Selvaraj P."/>
            <person name="Muralishankar V."/>
            <person name="Muruganantham S."/>
            <person name="Sp S."/>
            <person name="Haryani S."/>
            <person name="Lau K.J.X."/>
            <person name="Naqvi N.I."/>
        </authorList>
    </citation>
    <scope>NUCLEOTIDE SEQUENCE [LARGE SCALE GENOMIC DNA]</scope>
    <source>
        <strain evidence="2">GMP-LS</strain>
    </source>
</reference>
<evidence type="ECO:0000313" key="2">
    <source>
        <dbReference type="EMBL" id="KAK5636779.1"/>
    </source>
</evidence>
<organism evidence="2 3">
    <name type="scientific">Xylaria bambusicola</name>
    <dbReference type="NCBI Taxonomy" id="326684"/>
    <lineage>
        <taxon>Eukaryota</taxon>
        <taxon>Fungi</taxon>
        <taxon>Dikarya</taxon>
        <taxon>Ascomycota</taxon>
        <taxon>Pezizomycotina</taxon>
        <taxon>Sordariomycetes</taxon>
        <taxon>Xylariomycetidae</taxon>
        <taxon>Xylariales</taxon>
        <taxon>Xylariaceae</taxon>
        <taxon>Xylaria</taxon>
    </lineage>
</organism>
<comment type="caution">
    <text evidence="2">The sequence shown here is derived from an EMBL/GenBank/DDBJ whole genome shotgun (WGS) entry which is preliminary data.</text>
</comment>
<evidence type="ECO:0000313" key="3">
    <source>
        <dbReference type="Proteomes" id="UP001305414"/>
    </source>
</evidence>
<sequence>MRHRQDKDKDIQDQIAECKGQVQWENIDATRRGVFGLEFVPEYRRVGALEAESEDVCDAPAGRQPDDDIVDPNEDAHAEDAAKKE</sequence>
<keyword evidence="3" id="KW-1185">Reference proteome</keyword>
<accession>A0AAN7V495</accession>
<dbReference type="Proteomes" id="UP001305414">
    <property type="component" value="Unassembled WGS sequence"/>
</dbReference>
<dbReference type="EMBL" id="JAWHQM010000077">
    <property type="protein sequence ID" value="KAK5636779.1"/>
    <property type="molecule type" value="Genomic_DNA"/>
</dbReference>
<feature type="region of interest" description="Disordered" evidence="1">
    <location>
        <begin position="51"/>
        <end position="85"/>
    </location>
</feature>
<feature type="compositionally biased region" description="Basic and acidic residues" evidence="1">
    <location>
        <begin position="74"/>
        <end position="85"/>
    </location>
</feature>
<protein>
    <submittedName>
        <fullName evidence="2">Uncharacterized protein</fullName>
    </submittedName>
</protein>
<gene>
    <name evidence="2" type="ORF">RRF57_012491</name>
</gene>